<evidence type="ECO:0000313" key="4">
    <source>
        <dbReference type="Proteomes" id="UP000183126"/>
    </source>
</evidence>
<name>A0A0R2ZIS0_9PSED</name>
<sequence>MKSRKIYQTYKEAKTAARALNFKNSSDYIKNYRRDPQLIGDPSRYYPDFVSMSDYLGCPEDPRGKFYSYEEAAEIVRDAAITSMKEYHTLQVTDSRLPTKPRLVYANSWTSCNDFFDHHPKFRSYEEARRVARSFNFRSRHQYIQGCLRVDDRLHTAPDRHFLTEWTGWDDYLGISDNVEHLSYEEARQLIQERKVKNKAEYLKCCESAPPATQIPRTHMES</sequence>
<dbReference type="AlphaFoldDB" id="A0A0R2ZIS0"/>
<dbReference type="Proteomes" id="UP000052019">
    <property type="component" value="Unassembled WGS sequence"/>
</dbReference>
<evidence type="ECO:0000313" key="3">
    <source>
        <dbReference type="Proteomes" id="UP000052019"/>
    </source>
</evidence>
<dbReference type="Proteomes" id="UP000183126">
    <property type="component" value="Chromosome I"/>
</dbReference>
<dbReference type="EMBL" id="LT629760">
    <property type="protein sequence ID" value="SDS60060.1"/>
    <property type="molecule type" value="Genomic_DNA"/>
</dbReference>
<evidence type="ECO:0000313" key="1">
    <source>
        <dbReference type="EMBL" id="KRP60157.1"/>
    </source>
</evidence>
<dbReference type="EMBL" id="JYLK01000007">
    <property type="protein sequence ID" value="KRP60157.1"/>
    <property type="molecule type" value="Genomic_DNA"/>
</dbReference>
<evidence type="ECO:0000313" key="2">
    <source>
        <dbReference type="EMBL" id="SDS60060.1"/>
    </source>
</evidence>
<reference evidence="1 3" key="1">
    <citation type="submission" date="2015-02" db="EMBL/GenBank/DDBJ databases">
        <title>Two Pseudomonas sp. nov. isolated from raw milk.</title>
        <authorList>
            <person name="Wenning M."/>
            <person name="von Neubeck M."/>
            <person name="Huptas C."/>
            <person name="Scherer S."/>
        </authorList>
    </citation>
    <scope>NUCLEOTIDE SEQUENCE [LARGE SCALE GENOMIC DNA]</scope>
    <source>
        <strain evidence="1 3">DSM 14937</strain>
    </source>
</reference>
<dbReference type="PATRIC" id="fig|200450.4.peg.4716"/>
<organism evidence="1 3">
    <name type="scientific">Pseudomonas trivialis</name>
    <dbReference type="NCBI Taxonomy" id="200450"/>
    <lineage>
        <taxon>Bacteria</taxon>
        <taxon>Pseudomonadati</taxon>
        <taxon>Pseudomonadota</taxon>
        <taxon>Gammaproteobacteria</taxon>
        <taxon>Pseudomonadales</taxon>
        <taxon>Pseudomonadaceae</taxon>
        <taxon>Pseudomonas</taxon>
    </lineage>
</organism>
<proteinExistence type="predicted"/>
<protein>
    <submittedName>
        <fullName evidence="2">Phage-integrase repeat unit</fullName>
    </submittedName>
</protein>
<dbReference type="OrthoDB" id="2077978at2"/>
<keyword evidence="4" id="KW-1185">Reference proteome</keyword>
<dbReference type="RefSeq" id="WP_057008408.1">
    <property type="nucleotide sequence ID" value="NZ_JYLK01000007.1"/>
</dbReference>
<reference evidence="2 4" key="2">
    <citation type="submission" date="2016-10" db="EMBL/GenBank/DDBJ databases">
        <authorList>
            <person name="Varghese N."/>
            <person name="Submissions S."/>
        </authorList>
    </citation>
    <scope>NUCLEOTIDE SEQUENCE [LARGE SCALE GENOMIC DNA]</scope>
    <source>
        <strain evidence="2 4">BS3111</strain>
    </source>
</reference>
<gene>
    <name evidence="2" type="ORF">SAMN04490205_3000</name>
    <name evidence="1" type="ORF">TU79_13400</name>
</gene>
<accession>A0A0R2ZIS0</accession>